<dbReference type="Gene3D" id="3.40.50.2300">
    <property type="match status" value="1"/>
</dbReference>
<sequence length="210" mass="23362">MSNEPVRIRVLCVDDHPLMREGIAAVVRNEPDLMLVAEATTGREAIAAFRAHRPDITLMDLRLPDISGIDVVREIRADFPDARIVMLTTFDGDAEIQRSLEAGAQGYMLKNMPPKELVEMVRKVHQGRRYVPKEVAAQLAEHLGEEALSKREIEVLEKIADGNRNSDIAALLFISEETVKGHVKHVMEKLGASDRTAAVSIGLRRGIIRL</sequence>
<dbReference type="GO" id="GO:0006355">
    <property type="term" value="P:regulation of DNA-templated transcription"/>
    <property type="evidence" value="ECO:0007669"/>
    <property type="project" value="InterPro"/>
</dbReference>
<evidence type="ECO:0000313" key="6">
    <source>
        <dbReference type="EMBL" id="SEF52196.1"/>
    </source>
</evidence>
<evidence type="ECO:0000256" key="1">
    <source>
        <dbReference type="ARBA" id="ARBA00022553"/>
    </source>
</evidence>
<keyword evidence="1 3" id="KW-0597">Phosphoprotein</keyword>
<dbReference type="AlphaFoldDB" id="A0A1H5SNN1"/>
<dbReference type="CDD" id="cd17535">
    <property type="entry name" value="REC_NarL-like"/>
    <property type="match status" value="1"/>
</dbReference>
<dbReference type="InterPro" id="IPR016032">
    <property type="entry name" value="Sig_transdc_resp-reg_C-effctor"/>
</dbReference>
<dbReference type="PANTHER" id="PTHR43214:SF43">
    <property type="entry name" value="TWO-COMPONENT RESPONSE REGULATOR"/>
    <property type="match status" value="1"/>
</dbReference>
<feature type="modified residue" description="4-aspartylphosphate" evidence="3">
    <location>
        <position position="60"/>
    </location>
</feature>
<evidence type="ECO:0000259" key="4">
    <source>
        <dbReference type="PROSITE" id="PS50043"/>
    </source>
</evidence>
<protein>
    <submittedName>
        <fullName evidence="6">Two component transcriptional regulator, LuxR family</fullName>
    </submittedName>
</protein>
<dbReference type="Pfam" id="PF00072">
    <property type="entry name" value="Response_reg"/>
    <property type="match status" value="1"/>
</dbReference>
<evidence type="ECO:0000313" key="7">
    <source>
        <dbReference type="Proteomes" id="UP000236728"/>
    </source>
</evidence>
<dbReference type="InterPro" id="IPR039420">
    <property type="entry name" value="WalR-like"/>
</dbReference>
<dbReference type="InterPro" id="IPR000792">
    <property type="entry name" value="Tscrpt_reg_LuxR_C"/>
</dbReference>
<proteinExistence type="predicted"/>
<gene>
    <name evidence="6" type="ORF">SAMN05421819_0291</name>
</gene>
<reference evidence="6 7" key="1">
    <citation type="submission" date="2016-10" db="EMBL/GenBank/DDBJ databases">
        <authorList>
            <person name="de Groot N.N."/>
        </authorList>
    </citation>
    <scope>NUCLEOTIDE SEQUENCE [LARGE SCALE GENOMIC DNA]</scope>
    <source>
        <strain evidence="6 7">DSM 22489</strain>
    </source>
</reference>
<accession>A0A1H5SNN1</accession>
<dbReference type="SUPFAM" id="SSF46894">
    <property type="entry name" value="C-terminal effector domain of the bipartite response regulators"/>
    <property type="match status" value="1"/>
</dbReference>
<dbReference type="GO" id="GO:0003677">
    <property type="term" value="F:DNA binding"/>
    <property type="evidence" value="ECO:0007669"/>
    <property type="project" value="UniProtKB-KW"/>
</dbReference>
<dbReference type="PROSITE" id="PS00622">
    <property type="entry name" value="HTH_LUXR_1"/>
    <property type="match status" value="1"/>
</dbReference>
<dbReference type="OrthoDB" id="9796655at2"/>
<dbReference type="GO" id="GO:0000160">
    <property type="term" value="P:phosphorelay signal transduction system"/>
    <property type="evidence" value="ECO:0007669"/>
    <property type="project" value="InterPro"/>
</dbReference>
<evidence type="ECO:0000259" key="5">
    <source>
        <dbReference type="PROSITE" id="PS50110"/>
    </source>
</evidence>
<keyword evidence="7" id="KW-1185">Reference proteome</keyword>
<evidence type="ECO:0000256" key="3">
    <source>
        <dbReference type="PROSITE-ProRule" id="PRU00169"/>
    </source>
</evidence>
<keyword evidence="2" id="KW-0238">DNA-binding</keyword>
<dbReference type="Proteomes" id="UP000236728">
    <property type="component" value="Unassembled WGS sequence"/>
</dbReference>
<dbReference type="CDD" id="cd06170">
    <property type="entry name" value="LuxR_C_like"/>
    <property type="match status" value="1"/>
</dbReference>
<evidence type="ECO:0000256" key="2">
    <source>
        <dbReference type="ARBA" id="ARBA00023125"/>
    </source>
</evidence>
<dbReference type="PROSITE" id="PS50043">
    <property type="entry name" value="HTH_LUXR_2"/>
    <property type="match status" value="1"/>
</dbReference>
<dbReference type="PANTHER" id="PTHR43214">
    <property type="entry name" value="TWO-COMPONENT RESPONSE REGULATOR"/>
    <property type="match status" value="1"/>
</dbReference>
<dbReference type="EMBL" id="FNVA01000001">
    <property type="protein sequence ID" value="SEF52196.1"/>
    <property type="molecule type" value="Genomic_DNA"/>
</dbReference>
<dbReference type="PRINTS" id="PR00038">
    <property type="entry name" value="HTHLUXR"/>
</dbReference>
<dbReference type="SMART" id="SM00448">
    <property type="entry name" value="REC"/>
    <property type="match status" value="1"/>
</dbReference>
<feature type="domain" description="HTH luxR-type" evidence="4">
    <location>
        <begin position="141"/>
        <end position="206"/>
    </location>
</feature>
<dbReference type="InterPro" id="IPR001789">
    <property type="entry name" value="Sig_transdc_resp-reg_receiver"/>
</dbReference>
<dbReference type="PROSITE" id="PS50110">
    <property type="entry name" value="RESPONSE_REGULATORY"/>
    <property type="match status" value="1"/>
</dbReference>
<dbReference type="SMART" id="SM00421">
    <property type="entry name" value="HTH_LUXR"/>
    <property type="match status" value="1"/>
</dbReference>
<name>A0A1H5SNN1_9BACT</name>
<dbReference type="InterPro" id="IPR058245">
    <property type="entry name" value="NreC/VraR/RcsB-like_REC"/>
</dbReference>
<dbReference type="Pfam" id="PF00196">
    <property type="entry name" value="GerE"/>
    <property type="match status" value="1"/>
</dbReference>
<dbReference type="SUPFAM" id="SSF52172">
    <property type="entry name" value="CheY-like"/>
    <property type="match status" value="1"/>
</dbReference>
<organism evidence="6 7">
    <name type="scientific">Bryocella elongata</name>
    <dbReference type="NCBI Taxonomy" id="863522"/>
    <lineage>
        <taxon>Bacteria</taxon>
        <taxon>Pseudomonadati</taxon>
        <taxon>Acidobacteriota</taxon>
        <taxon>Terriglobia</taxon>
        <taxon>Terriglobales</taxon>
        <taxon>Acidobacteriaceae</taxon>
        <taxon>Bryocella</taxon>
    </lineage>
</organism>
<dbReference type="RefSeq" id="WP_103931244.1">
    <property type="nucleotide sequence ID" value="NZ_FNVA01000001.1"/>
</dbReference>
<dbReference type="InterPro" id="IPR011006">
    <property type="entry name" value="CheY-like_superfamily"/>
</dbReference>
<feature type="domain" description="Response regulatory" evidence="5">
    <location>
        <begin position="9"/>
        <end position="125"/>
    </location>
</feature>